<evidence type="ECO:0000256" key="1">
    <source>
        <dbReference type="SAM" id="MobiDB-lite"/>
    </source>
</evidence>
<feature type="compositionally biased region" description="Basic and acidic residues" evidence="1">
    <location>
        <begin position="269"/>
        <end position="279"/>
    </location>
</feature>
<feature type="compositionally biased region" description="Basic and acidic residues" evidence="1">
    <location>
        <begin position="11"/>
        <end position="23"/>
    </location>
</feature>
<feature type="compositionally biased region" description="Low complexity" evidence="1">
    <location>
        <begin position="46"/>
        <end position="58"/>
    </location>
</feature>
<feature type="compositionally biased region" description="Low complexity" evidence="1">
    <location>
        <begin position="258"/>
        <end position="268"/>
    </location>
</feature>
<feature type="compositionally biased region" description="Basic residues" evidence="1">
    <location>
        <begin position="24"/>
        <end position="33"/>
    </location>
</feature>
<feature type="compositionally biased region" description="Low complexity" evidence="1">
    <location>
        <begin position="138"/>
        <end position="148"/>
    </location>
</feature>
<feature type="compositionally biased region" description="Basic and acidic residues" evidence="1">
    <location>
        <begin position="115"/>
        <end position="125"/>
    </location>
</feature>
<name>A0A0G4HV98_9ALVE</name>
<feature type="compositionally biased region" description="Basic and acidic residues" evidence="1">
    <location>
        <begin position="362"/>
        <end position="371"/>
    </location>
</feature>
<protein>
    <submittedName>
        <fullName evidence="2">Uncharacterized protein</fullName>
    </submittedName>
</protein>
<feature type="compositionally biased region" description="Polar residues" evidence="1">
    <location>
        <begin position="292"/>
        <end position="302"/>
    </location>
</feature>
<sequence length="382" mass="42805">MRRFAASLAEETGRQGGEGERGVARRARARARGRGVQENPSEFGIELSSLRSSQVASAQRRRQAEVRGSEWEREDLGQGERRQVGGTSSHLNDGMRDDKGRRRHSSASLTRHTARRDLIDDRVYDKTSSFESDAGAPSVSLCSSSSSSFFRVGERSQKPMKMMHQQTGGNRQQQQPGQGKEGPRGASRGRAEGGEQSSDSWSEVEVEKREREGEKQERIEEQHHLRTRPLYGNSKRKDGGGRKSATKRFFLLGDSEGEAAASLSTSSRLSERGNTEREGGGAIQLGRLQRGLRTSSFENVSENEMGKVREKFEADREKETAWKNEDREKGLEQNFPEKGTGEIWREHSDFCDEKKKDRHISVEWKHERGTGEGRSIPAKVAA</sequence>
<evidence type="ECO:0000313" key="2">
    <source>
        <dbReference type="EMBL" id="CEM48393.1"/>
    </source>
</evidence>
<dbReference type="AlphaFoldDB" id="A0A0G4HV98"/>
<feature type="region of interest" description="Disordered" evidence="1">
    <location>
        <begin position="1"/>
        <end position="343"/>
    </location>
</feature>
<dbReference type="EMBL" id="CDMZ01004019">
    <property type="protein sequence ID" value="CEM48393.1"/>
    <property type="molecule type" value="Genomic_DNA"/>
</dbReference>
<feature type="compositionally biased region" description="Basic and acidic residues" evidence="1">
    <location>
        <begin position="304"/>
        <end position="331"/>
    </location>
</feature>
<gene>
    <name evidence="2" type="ORF">Cvel_8815</name>
</gene>
<feature type="compositionally biased region" description="Basic and acidic residues" evidence="1">
    <location>
        <begin position="62"/>
        <end position="83"/>
    </location>
</feature>
<feature type="compositionally biased region" description="Basic and acidic residues" evidence="1">
    <location>
        <begin position="205"/>
        <end position="224"/>
    </location>
</feature>
<feature type="compositionally biased region" description="Low complexity" evidence="1">
    <location>
        <begin position="165"/>
        <end position="188"/>
    </location>
</feature>
<accession>A0A0G4HV98</accession>
<dbReference type="VEuPathDB" id="CryptoDB:Cvel_8815"/>
<reference evidence="2" key="1">
    <citation type="submission" date="2014-11" db="EMBL/GenBank/DDBJ databases">
        <authorList>
            <person name="Otto D Thomas"/>
            <person name="Naeem Raeece"/>
        </authorList>
    </citation>
    <scope>NUCLEOTIDE SEQUENCE</scope>
</reference>
<proteinExistence type="predicted"/>
<feature type="region of interest" description="Disordered" evidence="1">
    <location>
        <begin position="362"/>
        <end position="382"/>
    </location>
</feature>
<organism evidence="2">
    <name type="scientific">Chromera velia CCMP2878</name>
    <dbReference type="NCBI Taxonomy" id="1169474"/>
    <lineage>
        <taxon>Eukaryota</taxon>
        <taxon>Sar</taxon>
        <taxon>Alveolata</taxon>
        <taxon>Colpodellida</taxon>
        <taxon>Chromeraceae</taxon>
        <taxon>Chromera</taxon>
    </lineage>
</organism>